<feature type="region of interest" description="Disordered" evidence="1">
    <location>
        <begin position="1"/>
        <end position="28"/>
    </location>
</feature>
<dbReference type="RefSeq" id="XP_015658279.1">
    <property type="nucleotide sequence ID" value="XM_015802763.1"/>
</dbReference>
<accession>A0A0M9G0R8</accession>
<reference evidence="2 3" key="1">
    <citation type="submission" date="2015-07" db="EMBL/GenBank/DDBJ databases">
        <title>High-quality genome of monoxenous trypanosomatid Leptomonas pyrrhocoris.</title>
        <authorList>
            <person name="Flegontov P."/>
            <person name="Butenko A."/>
            <person name="Firsov S."/>
            <person name="Vlcek C."/>
            <person name="Logacheva M.D."/>
            <person name="Field M."/>
            <person name="Filatov D."/>
            <person name="Flegontova O."/>
            <person name="Gerasimov E."/>
            <person name="Jackson A.P."/>
            <person name="Kelly S."/>
            <person name="Opperdoes F."/>
            <person name="O'Reilly A."/>
            <person name="Votypka J."/>
            <person name="Yurchenko V."/>
            <person name="Lukes J."/>
        </authorList>
    </citation>
    <scope>NUCLEOTIDE SEQUENCE [LARGE SCALE GENOMIC DNA]</scope>
    <source>
        <strain evidence="2">H10</strain>
    </source>
</reference>
<dbReference type="OrthoDB" id="10535227at2759"/>
<comment type="caution">
    <text evidence="2">The sequence shown here is derived from an EMBL/GenBank/DDBJ whole genome shotgun (WGS) entry which is preliminary data.</text>
</comment>
<proteinExistence type="predicted"/>
<evidence type="ECO:0000313" key="3">
    <source>
        <dbReference type="Proteomes" id="UP000037923"/>
    </source>
</evidence>
<name>A0A0M9G0R8_LEPPY</name>
<gene>
    <name evidence="2" type="ORF">ABB37_04925</name>
</gene>
<dbReference type="OMA" id="CRHEEIR"/>
<sequence length="217" mass="23668">MGNTNSSSHRRANSRRVGSTAGHGTARERRCNSCIVASSATHPSRIPTTCNQQKPTVRRTVSSTLPVRTEGTQLRRHFSTPAAPASAFREADRRLNASLVTQNGLLMKSESGSSNDTLTEDFRGAEALSEMTLDTNSSCPLVGPRNITTQFEQTSEVPKSMSYVLASDVHQSDKVLQRQSSGAGEVECEESFEERLTHSIAIVEEWLVCQENVLNTA</sequence>
<evidence type="ECO:0000256" key="1">
    <source>
        <dbReference type="SAM" id="MobiDB-lite"/>
    </source>
</evidence>
<dbReference type="EMBL" id="LGTL01000009">
    <property type="protein sequence ID" value="KPA79839.1"/>
    <property type="molecule type" value="Genomic_DNA"/>
</dbReference>
<protein>
    <submittedName>
        <fullName evidence="2">Uncharacterized protein</fullName>
    </submittedName>
</protein>
<dbReference type="Proteomes" id="UP000037923">
    <property type="component" value="Unassembled WGS sequence"/>
</dbReference>
<dbReference type="VEuPathDB" id="TriTrypDB:LpyrH10_09_0250"/>
<evidence type="ECO:0000313" key="2">
    <source>
        <dbReference type="EMBL" id="KPA79839.1"/>
    </source>
</evidence>
<organism evidence="2 3">
    <name type="scientific">Leptomonas pyrrhocoris</name>
    <name type="common">Firebug parasite</name>
    <dbReference type="NCBI Taxonomy" id="157538"/>
    <lineage>
        <taxon>Eukaryota</taxon>
        <taxon>Discoba</taxon>
        <taxon>Euglenozoa</taxon>
        <taxon>Kinetoplastea</taxon>
        <taxon>Metakinetoplastina</taxon>
        <taxon>Trypanosomatida</taxon>
        <taxon>Trypanosomatidae</taxon>
        <taxon>Leishmaniinae</taxon>
        <taxon>Leptomonas</taxon>
    </lineage>
</organism>
<feature type="region of interest" description="Disordered" evidence="1">
    <location>
        <begin position="42"/>
        <end position="61"/>
    </location>
</feature>
<dbReference type="EMBL" id="LGTL01000009">
    <property type="protein sequence ID" value="KPA79840.1"/>
    <property type="molecule type" value="Genomic_DNA"/>
</dbReference>
<dbReference type="EMBL" id="LGTL01000009">
    <property type="protein sequence ID" value="KPA79838.1"/>
    <property type="molecule type" value="Genomic_DNA"/>
</dbReference>
<dbReference type="AlphaFoldDB" id="A0A0M9G0R8"/>
<dbReference type="GeneID" id="26905216"/>
<dbReference type="RefSeq" id="XP_015658278.1">
    <property type="nucleotide sequence ID" value="XM_015802762.1"/>
</dbReference>
<dbReference type="RefSeq" id="XP_015658277.1">
    <property type="nucleotide sequence ID" value="XM_015802761.1"/>
</dbReference>
<keyword evidence="3" id="KW-1185">Reference proteome</keyword>